<dbReference type="AlphaFoldDB" id="A0A1R3JAL7"/>
<accession>A0A1R3JAL7</accession>
<comment type="caution">
    <text evidence="1">The sequence shown here is derived from an EMBL/GenBank/DDBJ whole genome shotgun (WGS) entry which is preliminary data.</text>
</comment>
<dbReference type="Gramene" id="OMO91879">
    <property type="protein sequence ID" value="OMO91879"/>
    <property type="gene ID" value="CCACVL1_06987"/>
</dbReference>
<keyword evidence="2" id="KW-1185">Reference proteome</keyword>
<evidence type="ECO:0000313" key="1">
    <source>
        <dbReference type="EMBL" id="OMO91879.1"/>
    </source>
</evidence>
<name>A0A1R3JAL7_COCAP</name>
<evidence type="ECO:0000313" key="2">
    <source>
        <dbReference type="Proteomes" id="UP000188268"/>
    </source>
</evidence>
<protein>
    <submittedName>
        <fullName evidence="1">Uncharacterized protein</fullName>
    </submittedName>
</protein>
<dbReference type="Proteomes" id="UP000188268">
    <property type="component" value="Unassembled WGS sequence"/>
</dbReference>
<organism evidence="1 2">
    <name type="scientific">Corchorus capsularis</name>
    <name type="common">Jute</name>
    <dbReference type="NCBI Taxonomy" id="210143"/>
    <lineage>
        <taxon>Eukaryota</taxon>
        <taxon>Viridiplantae</taxon>
        <taxon>Streptophyta</taxon>
        <taxon>Embryophyta</taxon>
        <taxon>Tracheophyta</taxon>
        <taxon>Spermatophyta</taxon>
        <taxon>Magnoliopsida</taxon>
        <taxon>eudicotyledons</taxon>
        <taxon>Gunneridae</taxon>
        <taxon>Pentapetalae</taxon>
        <taxon>rosids</taxon>
        <taxon>malvids</taxon>
        <taxon>Malvales</taxon>
        <taxon>Malvaceae</taxon>
        <taxon>Grewioideae</taxon>
        <taxon>Apeibeae</taxon>
        <taxon>Corchorus</taxon>
    </lineage>
</organism>
<gene>
    <name evidence="1" type="ORF">CCACVL1_06987</name>
</gene>
<dbReference type="EMBL" id="AWWV01008272">
    <property type="protein sequence ID" value="OMO91879.1"/>
    <property type="molecule type" value="Genomic_DNA"/>
</dbReference>
<sequence>MDGTQLLKRDKVPYRFFQL</sequence>
<reference evidence="1 2" key="1">
    <citation type="submission" date="2013-09" db="EMBL/GenBank/DDBJ databases">
        <title>Corchorus capsularis genome sequencing.</title>
        <authorList>
            <person name="Alam M."/>
            <person name="Haque M.S."/>
            <person name="Islam M.S."/>
            <person name="Emdad E.M."/>
            <person name="Islam M.M."/>
            <person name="Ahmed B."/>
            <person name="Halim A."/>
            <person name="Hossen Q.M.M."/>
            <person name="Hossain M.Z."/>
            <person name="Ahmed R."/>
            <person name="Khan M.M."/>
            <person name="Islam R."/>
            <person name="Rashid M.M."/>
            <person name="Khan S.A."/>
            <person name="Rahman M.S."/>
            <person name="Alam M."/>
        </authorList>
    </citation>
    <scope>NUCLEOTIDE SEQUENCE [LARGE SCALE GENOMIC DNA]</scope>
    <source>
        <strain evidence="2">cv. CVL-1</strain>
        <tissue evidence="1">Whole seedling</tissue>
    </source>
</reference>
<proteinExistence type="predicted"/>